<feature type="domain" description="NERD" evidence="5">
    <location>
        <begin position="12"/>
        <end position="126"/>
    </location>
</feature>
<keyword evidence="4" id="KW-0067">ATP-binding</keyword>
<evidence type="ECO:0000313" key="6">
    <source>
        <dbReference type="EMBL" id="GGA51210.1"/>
    </source>
</evidence>
<dbReference type="Proteomes" id="UP000617979">
    <property type="component" value="Unassembled WGS sequence"/>
</dbReference>
<dbReference type="InterPro" id="IPR011528">
    <property type="entry name" value="NERD"/>
</dbReference>
<evidence type="ECO:0000256" key="1">
    <source>
        <dbReference type="ARBA" id="ARBA00022741"/>
    </source>
</evidence>
<organism evidence="6 7">
    <name type="scientific">Kroppenstedtia guangzhouensis</name>
    <dbReference type="NCBI Taxonomy" id="1274356"/>
    <lineage>
        <taxon>Bacteria</taxon>
        <taxon>Bacillati</taxon>
        <taxon>Bacillota</taxon>
        <taxon>Bacilli</taxon>
        <taxon>Bacillales</taxon>
        <taxon>Thermoactinomycetaceae</taxon>
        <taxon>Kroppenstedtia</taxon>
    </lineage>
</organism>
<evidence type="ECO:0000259" key="5">
    <source>
        <dbReference type="PROSITE" id="PS50965"/>
    </source>
</evidence>
<dbReference type="PROSITE" id="PS50965">
    <property type="entry name" value="NERD"/>
    <property type="match status" value="1"/>
</dbReference>
<evidence type="ECO:0000256" key="3">
    <source>
        <dbReference type="ARBA" id="ARBA00022806"/>
    </source>
</evidence>
<dbReference type="InterPro" id="IPR014017">
    <property type="entry name" value="DNA_helicase_UvrD-like_C"/>
</dbReference>
<dbReference type="GO" id="GO:0004386">
    <property type="term" value="F:helicase activity"/>
    <property type="evidence" value="ECO:0007669"/>
    <property type="project" value="UniProtKB-KW"/>
</dbReference>
<dbReference type="Pfam" id="PF13361">
    <property type="entry name" value="UvrD_C"/>
    <property type="match status" value="2"/>
</dbReference>
<dbReference type="Pfam" id="PF08378">
    <property type="entry name" value="NERD"/>
    <property type="match status" value="1"/>
</dbReference>
<keyword evidence="1" id="KW-0547">Nucleotide-binding</keyword>
<dbReference type="InterPro" id="IPR000212">
    <property type="entry name" value="DNA_helicase_UvrD/REP"/>
</dbReference>
<gene>
    <name evidence="6" type="ORF">GCM10007416_25390</name>
</gene>
<keyword evidence="7" id="KW-1185">Reference proteome</keyword>
<evidence type="ECO:0000256" key="4">
    <source>
        <dbReference type="ARBA" id="ARBA00022840"/>
    </source>
</evidence>
<comment type="caution">
    <text evidence="6">The sequence shown here is derived from an EMBL/GenBank/DDBJ whole genome shotgun (WGS) entry which is preliminary data.</text>
</comment>
<accession>A0ABQ1GVH2</accession>
<dbReference type="Pfam" id="PF13245">
    <property type="entry name" value="AAA_19"/>
    <property type="match status" value="1"/>
</dbReference>
<dbReference type="PANTHER" id="PTHR11070">
    <property type="entry name" value="UVRD / RECB / PCRA DNA HELICASE FAMILY MEMBER"/>
    <property type="match status" value="1"/>
</dbReference>
<dbReference type="PANTHER" id="PTHR11070:SF45">
    <property type="entry name" value="DNA 3'-5' HELICASE"/>
    <property type="match status" value="1"/>
</dbReference>
<protein>
    <submittedName>
        <fullName evidence="6">DNA helicase</fullName>
    </submittedName>
</protein>
<keyword evidence="3 6" id="KW-0347">Helicase</keyword>
<dbReference type="EMBL" id="BMEX01000010">
    <property type="protein sequence ID" value="GGA51210.1"/>
    <property type="molecule type" value="Genomic_DNA"/>
</dbReference>
<dbReference type="RefSeq" id="WP_188432898.1">
    <property type="nucleotide sequence ID" value="NZ_BMEX01000010.1"/>
</dbReference>
<evidence type="ECO:0000313" key="7">
    <source>
        <dbReference type="Proteomes" id="UP000617979"/>
    </source>
</evidence>
<keyword evidence="2" id="KW-0378">Hydrolase</keyword>
<name>A0ABQ1GVH2_9BACL</name>
<proteinExistence type="predicted"/>
<evidence type="ECO:0000256" key="2">
    <source>
        <dbReference type="ARBA" id="ARBA00022801"/>
    </source>
</evidence>
<dbReference type="SUPFAM" id="SSF52540">
    <property type="entry name" value="P-loop containing nucleoside triphosphate hydrolases"/>
    <property type="match status" value="1"/>
</dbReference>
<reference evidence="7" key="1">
    <citation type="journal article" date="2019" name="Int. J. Syst. Evol. Microbiol.">
        <title>The Global Catalogue of Microorganisms (GCM) 10K type strain sequencing project: providing services to taxonomists for standard genome sequencing and annotation.</title>
        <authorList>
            <consortium name="The Broad Institute Genomics Platform"/>
            <consortium name="The Broad Institute Genome Sequencing Center for Infectious Disease"/>
            <person name="Wu L."/>
            <person name="Ma J."/>
        </authorList>
    </citation>
    <scope>NUCLEOTIDE SEQUENCE [LARGE SCALE GENOMIC DNA]</scope>
    <source>
        <strain evidence="7">CGMCC 1.12404</strain>
    </source>
</reference>
<sequence>MARTIPETIRKEATSGERLLFQTLKEHLPQDYIVYHEPEIYGRRPDFVVIGPDLGLVVLEVKDYTKSTLVKLNPDRWSLHKRDGKRVTVTNPMKQARDYAFRIADKLKKDVALVHTEGKYKMQLRFPYGFGTVFTRLSRKDLQETGVKDVAGEKQVLTQEEIDPEKDQFSAILLRRKLKEMLPAPFSMKNPLTELDLARIRYHLFPEVRIHGKISKVHMHDSILFHLENLETMDLHQEELAKQIGDEHRLIRGVAGSGKTLILASRAHLLAKEHPDWNILVLCYNISLSRGIRRMIQEKFKEPDLLEEEGEVSESGKVRVFNFHEWLRQELKISKEEEIPDLLEKLEQGTEGFPCYDAILIDEGQDFQPEWLRLVSRLLNPKTRSLLLVEDRAQNIYARRRSYKQDTGLDFRGRSRVLTVNYRNTAPIVRFSWDFYRAHASDHGKGNDEVEIIAPQSTLREGPKPVVRRFRSIGEETDFVAEEIRRLRGEEGIPLSRMLILYRVKYGTIDRIRDSLKKRGLPFTWIAENSQSKRSFDPKEPTVKISTIDSSKGLDFDAVFVVNVDRLPLSREKNRDREVSLLYIAMTRAKKHLCLTYSGDSEFTRYFDRRIQENPSVHL</sequence>
<dbReference type="InterPro" id="IPR027417">
    <property type="entry name" value="P-loop_NTPase"/>
</dbReference>
<dbReference type="Gene3D" id="3.40.50.300">
    <property type="entry name" value="P-loop containing nucleotide triphosphate hydrolases"/>
    <property type="match status" value="2"/>
</dbReference>